<evidence type="ECO:0000256" key="6">
    <source>
        <dbReference type="ARBA" id="ARBA00022989"/>
    </source>
</evidence>
<feature type="transmembrane region" description="Helical" evidence="9">
    <location>
        <begin position="27"/>
        <end position="45"/>
    </location>
</feature>
<protein>
    <recommendedName>
        <fullName evidence="3">Signal peptidase complex subunit 1</fullName>
    </recommendedName>
</protein>
<evidence type="ECO:0000256" key="4">
    <source>
        <dbReference type="ARBA" id="ARBA00022692"/>
    </source>
</evidence>
<proteinExistence type="inferred from homology"/>
<comment type="function">
    <text evidence="8">Component of the signal peptidase complex (SPC) which catalyzes the cleavage of N-terminal signal sequences from nascent proteins as they are translocated into the lumen of the endoplasmic reticulum. Dispensable for SPC enzymatic activity.</text>
</comment>
<evidence type="ECO:0000313" key="10">
    <source>
        <dbReference type="EMBL" id="KIW70970.1"/>
    </source>
</evidence>
<evidence type="ECO:0000256" key="9">
    <source>
        <dbReference type="SAM" id="Phobius"/>
    </source>
</evidence>
<dbReference type="GO" id="GO:0006465">
    <property type="term" value="P:signal peptide processing"/>
    <property type="evidence" value="ECO:0007669"/>
    <property type="project" value="InterPro"/>
</dbReference>
<comment type="subcellular location">
    <subcellularLocation>
        <location evidence="1">Endoplasmic reticulum membrane</location>
        <topology evidence="1">Multi-pass membrane protein</topology>
    </subcellularLocation>
</comment>
<sequence>MDAIISQLQDLFEGQIDFDGQRLAERTSTAILTLSSVVALIVGFIHQDIYLVVWIGLAGTALAMLLVVPPWPIYNKHPQPWLGSKAALPPGGIVVGGKAR</sequence>
<evidence type="ECO:0000256" key="3">
    <source>
        <dbReference type="ARBA" id="ARBA00017059"/>
    </source>
</evidence>
<dbReference type="Proteomes" id="UP000054266">
    <property type="component" value="Unassembled WGS sequence"/>
</dbReference>
<evidence type="ECO:0000256" key="8">
    <source>
        <dbReference type="ARBA" id="ARBA00045204"/>
    </source>
</evidence>
<keyword evidence="4 9" id="KW-0812">Transmembrane</keyword>
<evidence type="ECO:0000256" key="2">
    <source>
        <dbReference type="ARBA" id="ARBA00005245"/>
    </source>
</evidence>
<dbReference type="InterPro" id="IPR009542">
    <property type="entry name" value="Spc1/SPCS1"/>
</dbReference>
<evidence type="ECO:0000256" key="5">
    <source>
        <dbReference type="ARBA" id="ARBA00022824"/>
    </source>
</evidence>
<evidence type="ECO:0000313" key="11">
    <source>
        <dbReference type="Proteomes" id="UP000054266"/>
    </source>
</evidence>
<dbReference type="GO" id="GO:0045047">
    <property type="term" value="P:protein targeting to ER"/>
    <property type="evidence" value="ECO:0007669"/>
    <property type="project" value="TreeGrafter"/>
</dbReference>
<dbReference type="GO" id="GO:0005787">
    <property type="term" value="C:signal peptidase complex"/>
    <property type="evidence" value="ECO:0007669"/>
    <property type="project" value="InterPro"/>
</dbReference>
<dbReference type="Pfam" id="PF06645">
    <property type="entry name" value="SPC12"/>
    <property type="match status" value="1"/>
</dbReference>
<keyword evidence="11" id="KW-1185">Reference proteome</keyword>
<keyword evidence="6 9" id="KW-1133">Transmembrane helix</keyword>
<dbReference type="HOGENOM" id="CLU_134505_2_0_1"/>
<dbReference type="AlphaFoldDB" id="A0A0D2FWZ0"/>
<organism evidence="10 11">
    <name type="scientific">Phialophora macrospora</name>
    <dbReference type="NCBI Taxonomy" id="1851006"/>
    <lineage>
        <taxon>Eukaryota</taxon>
        <taxon>Fungi</taxon>
        <taxon>Dikarya</taxon>
        <taxon>Ascomycota</taxon>
        <taxon>Pezizomycotina</taxon>
        <taxon>Eurotiomycetes</taxon>
        <taxon>Chaetothyriomycetidae</taxon>
        <taxon>Chaetothyriales</taxon>
        <taxon>Herpotrichiellaceae</taxon>
        <taxon>Phialophora</taxon>
    </lineage>
</organism>
<dbReference type="PANTHER" id="PTHR13202:SF0">
    <property type="entry name" value="SIGNAL PEPTIDASE COMPLEX SUBUNIT 1"/>
    <property type="match status" value="1"/>
</dbReference>
<gene>
    <name evidence="10" type="ORF">PV04_03197</name>
</gene>
<keyword evidence="7 9" id="KW-0472">Membrane</keyword>
<comment type="similarity">
    <text evidence="2">Belongs to the SPCS1 family.</text>
</comment>
<name>A0A0D2FWZ0_9EURO</name>
<dbReference type="EMBL" id="KN846957">
    <property type="protein sequence ID" value="KIW70970.1"/>
    <property type="molecule type" value="Genomic_DNA"/>
</dbReference>
<evidence type="ECO:0000256" key="7">
    <source>
        <dbReference type="ARBA" id="ARBA00023136"/>
    </source>
</evidence>
<reference evidence="10 11" key="1">
    <citation type="submission" date="2015-01" db="EMBL/GenBank/DDBJ databases">
        <title>The Genome Sequence of Capronia semiimmersa CBS27337.</title>
        <authorList>
            <consortium name="The Broad Institute Genomics Platform"/>
            <person name="Cuomo C."/>
            <person name="de Hoog S."/>
            <person name="Gorbushina A."/>
            <person name="Stielow B."/>
            <person name="Teixiera M."/>
            <person name="Abouelleil A."/>
            <person name="Chapman S.B."/>
            <person name="Priest M."/>
            <person name="Young S.K."/>
            <person name="Wortman J."/>
            <person name="Nusbaum C."/>
            <person name="Birren B."/>
        </authorList>
    </citation>
    <scope>NUCLEOTIDE SEQUENCE [LARGE SCALE GENOMIC DNA]</scope>
    <source>
        <strain evidence="10 11">CBS 27337</strain>
    </source>
</reference>
<evidence type="ECO:0000256" key="1">
    <source>
        <dbReference type="ARBA" id="ARBA00004477"/>
    </source>
</evidence>
<feature type="transmembrane region" description="Helical" evidence="9">
    <location>
        <begin position="51"/>
        <end position="74"/>
    </location>
</feature>
<dbReference type="STRING" id="5601.A0A0D2FWZ0"/>
<dbReference type="PANTHER" id="PTHR13202">
    <property type="entry name" value="MICROSOMAL SIGNAL PEPTIDASE 12 KDA SUBUNIT"/>
    <property type="match status" value="1"/>
</dbReference>
<accession>A0A0D2FWZ0</accession>
<keyword evidence="5" id="KW-0256">Endoplasmic reticulum</keyword>